<dbReference type="HAMAP" id="MF_01470">
    <property type="entry name" value="Cas1"/>
    <property type="match status" value="1"/>
</dbReference>
<evidence type="ECO:0000256" key="10">
    <source>
        <dbReference type="HAMAP-Rule" id="MF_01470"/>
    </source>
</evidence>
<evidence type="ECO:0000256" key="5">
    <source>
        <dbReference type="ARBA" id="ARBA00022842"/>
    </source>
</evidence>
<keyword evidence="1 10" id="KW-0540">Nuclease</keyword>
<evidence type="ECO:0000256" key="1">
    <source>
        <dbReference type="ARBA" id="ARBA00022722"/>
    </source>
</evidence>
<keyword evidence="8 10" id="KW-0464">Manganese</keyword>
<keyword evidence="2 10" id="KW-0479">Metal-binding</keyword>
<evidence type="ECO:0000256" key="8">
    <source>
        <dbReference type="ARBA" id="ARBA00023211"/>
    </source>
</evidence>
<dbReference type="EMBL" id="LT629785">
    <property type="protein sequence ID" value="SDU13240.1"/>
    <property type="molecule type" value="Genomic_DNA"/>
</dbReference>
<dbReference type="EC" id="3.1.-.-" evidence="10"/>
<keyword evidence="12" id="KW-1185">Reference proteome</keyword>
<sequence>MSTLILDHRDLSLDYENHCLLVRHPDQPPRSVPLASLERILCMHSVQLTSRLLGHCQQQGIDFIYLNTRHSEYSFALHSQHQHQAIRRTAQYCLSSNACHALPLARLLICSKLRQTRRLLKTQPVSPEQISLTATLGQRLHSARHAADMATLRGVEGRAQRELFGYWRHQLPATLGFSGRARRPPPDPVNALLSLTYTLVYHEAIRQSLAHGLDPWLGFYHQLVHGRQSLACDLMEPLRPAVEGWVVERFCSGDFDLRHFSQRGAACLFGKAGRERYYALWYQQQPQWAKLIARHARWLARYLSLGALPATEEVA</sequence>
<dbReference type="OrthoDB" id="9803119at2"/>
<name>A0A1H2G163_9PSED</name>
<dbReference type="RefSeq" id="WP_090194554.1">
    <property type="nucleotide sequence ID" value="NZ_LT629785.1"/>
</dbReference>
<dbReference type="Proteomes" id="UP000243232">
    <property type="component" value="Chromosome I"/>
</dbReference>
<dbReference type="InterPro" id="IPR042206">
    <property type="entry name" value="CRISPR-assoc_Cas1_C"/>
</dbReference>
<dbReference type="GO" id="GO:0043571">
    <property type="term" value="P:maintenance of CRISPR repeat elements"/>
    <property type="evidence" value="ECO:0007669"/>
    <property type="project" value="UniProtKB-UniRule"/>
</dbReference>
<comment type="subunit">
    <text evidence="9 10">Homodimer, forms a heterotetramer with a Cas2 homodimer.</text>
</comment>
<protein>
    <recommendedName>
        <fullName evidence="10">CRISPR-associated endonuclease Cas1</fullName>
        <ecNumber evidence="10">3.1.-.-</ecNumber>
    </recommendedName>
</protein>
<dbReference type="GO" id="GO:0046872">
    <property type="term" value="F:metal ion binding"/>
    <property type="evidence" value="ECO:0007669"/>
    <property type="project" value="UniProtKB-UniRule"/>
</dbReference>
<keyword evidence="5 10" id="KW-0460">Magnesium</keyword>
<dbReference type="Pfam" id="PF01867">
    <property type="entry name" value="Cas_Cas1"/>
    <property type="match status" value="1"/>
</dbReference>
<dbReference type="GO" id="GO:0003677">
    <property type="term" value="F:DNA binding"/>
    <property type="evidence" value="ECO:0007669"/>
    <property type="project" value="UniProtKB-KW"/>
</dbReference>
<comment type="similarity">
    <text evidence="10">Belongs to the CRISPR-associated endonuclease Cas1 family.</text>
</comment>
<keyword evidence="6 10" id="KW-0051">Antiviral defense</keyword>
<feature type="binding site" evidence="10">
    <location>
        <position position="236"/>
    </location>
    <ligand>
        <name>Mn(2+)</name>
        <dbReference type="ChEBI" id="CHEBI:29035"/>
    </ligand>
</feature>
<keyword evidence="7 10" id="KW-0238">DNA-binding</keyword>
<dbReference type="STRING" id="364197.SAMN05216296_1960"/>
<evidence type="ECO:0000256" key="3">
    <source>
        <dbReference type="ARBA" id="ARBA00022759"/>
    </source>
</evidence>
<dbReference type="NCBIfam" id="TIGR00287">
    <property type="entry name" value="cas1"/>
    <property type="match status" value="1"/>
</dbReference>
<dbReference type="CDD" id="cd09634">
    <property type="entry name" value="Cas1_I-II-III"/>
    <property type="match status" value="1"/>
</dbReference>
<dbReference type="InterPro" id="IPR050646">
    <property type="entry name" value="Cas1"/>
</dbReference>
<dbReference type="InterPro" id="IPR042211">
    <property type="entry name" value="CRISPR-assoc_Cas1_N"/>
</dbReference>
<keyword evidence="3 10" id="KW-0255">Endonuclease</keyword>
<accession>A0A1H2G163</accession>
<evidence type="ECO:0000256" key="2">
    <source>
        <dbReference type="ARBA" id="ARBA00022723"/>
    </source>
</evidence>
<evidence type="ECO:0000313" key="12">
    <source>
        <dbReference type="Proteomes" id="UP000243232"/>
    </source>
</evidence>
<gene>
    <name evidence="10" type="primary">cas1</name>
    <name evidence="11" type="ORF">SAMN05216296_1960</name>
</gene>
<keyword evidence="4 10" id="KW-0378">Hydrolase</keyword>
<evidence type="ECO:0000256" key="6">
    <source>
        <dbReference type="ARBA" id="ARBA00023118"/>
    </source>
</evidence>
<dbReference type="PANTHER" id="PTHR34353:SF2">
    <property type="entry name" value="CRISPR-ASSOCIATED ENDONUCLEASE CAS1 1"/>
    <property type="match status" value="1"/>
</dbReference>
<dbReference type="GO" id="GO:0016787">
    <property type="term" value="F:hydrolase activity"/>
    <property type="evidence" value="ECO:0007669"/>
    <property type="project" value="UniProtKB-KW"/>
</dbReference>
<reference evidence="12" key="1">
    <citation type="submission" date="2016-10" db="EMBL/GenBank/DDBJ databases">
        <authorList>
            <person name="Varghese N."/>
            <person name="Submissions S."/>
        </authorList>
    </citation>
    <scope>NUCLEOTIDE SEQUENCE [LARGE SCALE GENOMIC DNA]</scope>
    <source>
        <strain evidence="12">DSM 17875</strain>
    </source>
</reference>
<dbReference type="AlphaFoldDB" id="A0A1H2G163"/>
<comment type="cofactor">
    <cofactor evidence="10">
        <name>Mg(2+)</name>
        <dbReference type="ChEBI" id="CHEBI:18420"/>
    </cofactor>
    <cofactor evidence="10">
        <name>Mn(2+)</name>
        <dbReference type="ChEBI" id="CHEBI:29035"/>
    </cofactor>
</comment>
<evidence type="ECO:0000256" key="7">
    <source>
        <dbReference type="ARBA" id="ARBA00023125"/>
    </source>
</evidence>
<feature type="binding site" evidence="10">
    <location>
        <position position="221"/>
    </location>
    <ligand>
        <name>Mn(2+)</name>
        <dbReference type="ChEBI" id="CHEBI:29035"/>
    </ligand>
</feature>
<proteinExistence type="inferred from homology"/>
<dbReference type="GO" id="GO:0004519">
    <property type="term" value="F:endonuclease activity"/>
    <property type="evidence" value="ECO:0007669"/>
    <property type="project" value="UniProtKB-UniRule"/>
</dbReference>
<evidence type="ECO:0000256" key="4">
    <source>
        <dbReference type="ARBA" id="ARBA00022801"/>
    </source>
</evidence>
<evidence type="ECO:0000256" key="9">
    <source>
        <dbReference type="ARBA" id="ARBA00038592"/>
    </source>
</evidence>
<dbReference type="Gene3D" id="3.100.10.20">
    <property type="entry name" value="CRISPR-associated endonuclease Cas1, N-terminal domain"/>
    <property type="match status" value="1"/>
</dbReference>
<dbReference type="PANTHER" id="PTHR34353">
    <property type="entry name" value="CRISPR-ASSOCIATED ENDONUCLEASE CAS1 1"/>
    <property type="match status" value="1"/>
</dbReference>
<organism evidence="11 12">
    <name type="scientific">Pseudomonas pohangensis</name>
    <dbReference type="NCBI Taxonomy" id="364197"/>
    <lineage>
        <taxon>Bacteria</taxon>
        <taxon>Pseudomonadati</taxon>
        <taxon>Pseudomonadota</taxon>
        <taxon>Gammaproteobacteria</taxon>
        <taxon>Pseudomonadales</taxon>
        <taxon>Pseudomonadaceae</taxon>
        <taxon>Pseudomonas</taxon>
    </lineage>
</organism>
<evidence type="ECO:0000313" key="11">
    <source>
        <dbReference type="EMBL" id="SDU13240.1"/>
    </source>
</evidence>
<dbReference type="InterPro" id="IPR002729">
    <property type="entry name" value="CRISPR-assoc_Cas1"/>
</dbReference>
<dbReference type="Gene3D" id="1.20.120.920">
    <property type="entry name" value="CRISPR-associated endonuclease Cas1, C-terminal domain"/>
    <property type="match status" value="1"/>
</dbReference>
<dbReference type="GO" id="GO:0051607">
    <property type="term" value="P:defense response to virus"/>
    <property type="evidence" value="ECO:0007669"/>
    <property type="project" value="UniProtKB-UniRule"/>
</dbReference>
<comment type="function">
    <text evidence="10">CRISPR (clustered regularly interspaced short palindromic repeat), is an adaptive immune system that provides protection against mobile genetic elements (viruses, transposable elements and conjugative plasmids). CRISPR clusters contain spacers, sequences complementary to antecedent mobile elements, and target invading nucleic acids. CRISPR clusters are transcribed and processed into CRISPR RNA (crRNA). Acts as a dsDNA endonuclease. Involved in the integration of spacer DNA into the CRISPR cassette.</text>
</comment>
<feature type="binding site" evidence="10">
    <location>
        <position position="156"/>
    </location>
    <ligand>
        <name>Mn(2+)</name>
        <dbReference type="ChEBI" id="CHEBI:29035"/>
    </ligand>
</feature>